<gene>
    <name evidence="3" type="primary">LOC100908343</name>
</gene>
<proteinExistence type="predicted"/>
<name>A0AAJ6QNB3_9ACAR</name>
<evidence type="ECO:0000313" key="3">
    <source>
        <dbReference type="RefSeq" id="XP_003738568.1"/>
    </source>
</evidence>
<reference evidence="3" key="1">
    <citation type="submission" date="2025-08" db="UniProtKB">
        <authorList>
            <consortium name="RefSeq"/>
        </authorList>
    </citation>
    <scope>IDENTIFICATION</scope>
</reference>
<organism evidence="2 3">
    <name type="scientific">Galendromus occidentalis</name>
    <name type="common">western predatory mite</name>
    <dbReference type="NCBI Taxonomy" id="34638"/>
    <lineage>
        <taxon>Eukaryota</taxon>
        <taxon>Metazoa</taxon>
        <taxon>Ecdysozoa</taxon>
        <taxon>Arthropoda</taxon>
        <taxon>Chelicerata</taxon>
        <taxon>Arachnida</taxon>
        <taxon>Acari</taxon>
        <taxon>Parasitiformes</taxon>
        <taxon>Mesostigmata</taxon>
        <taxon>Gamasina</taxon>
        <taxon>Phytoseioidea</taxon>
        <taxon>Phytoseiidae</taxon>
        <taxon>Typhlodrominae</taxon>
        <taxon>Galendromus</taxon>
    </lineage>
</organism>
<keyword evidence="2" id="KW-1185">Reference proteome</keyword>
<sequence length="154" mass="16924">MRMAEPGLQNGSPGSKVPARPLGIGRGSRPSPSLAKPTAASTLQGLQRNVAYELHENHEFLRDVTKKFLSEKRIPYLEDVSSEFTKLTGSPLLEVALALGYSTESEIFKAIDLDLPLRNEGHRQGYYDFSDYAAQKARAKMPLGCHPEVSKPPS</sequence>
<dbReference type="GeneID" id="100908343"/>
<dbReference type="RefSeq" id="XP_003738568.1">
    <property type="nucleotide sequence ID" value="XM_003738520.1"/>
</dbReference>
<evidence type="ECO:0000256" key="1">
    <source>
        <dbReference type="SAM" id="MobiDB-lite"/>
    </source>
</evidence>
<accession>A0AAJ6QNB3</accession>
<evidence type="ECO:0000313" key="2">
    <source>
        <dbReference type="Proteomes" id="UP000694867"/>
    </source>
</evidence>
<dbReference type="AlphaFoldDB" id="A0AAJ6QNB3"/>
<feature type="region of interest" description="Disordered" evidence="1">
    <location>
        <begin position="1"/>
        <end position="40"/>
    </location>
</feature>
<dbReference type="KEGG" id="goe:100908343"/>
<protein>
    <submittedName>
        <fullName evidence="3">Uncharacterized protein LOC100908343</fullName>
    </submittedName>
</protein>
<dbReference type="Proteomes" id="UP000694867">
    <property type="component" value="Unplaced"/>
</dbReference>